<keyword evidence="3" id="KW-0804">Transcription</keyword>
<evidence type="ECO:0000259" key="4">
    <source>
        <dbReference type="PROSITE" id="PS50995"/>
    </source>
</evidence>
<sequence>MKEEYRKLSKYTGGIYRCTLSYTNEVLKPYGLCGGSGSFLLALALKDGINQNQLSKELNVDKAMSAREVKKLIQMGYVKKETDHKDTRAYKLYLTEEGKSMIPAIKKEMTLWNDAITKGLDEKEKEELMRMLDVVLKEARHLRRIQKDEE</sequence>
<dbReference type="InterPro" id="IPR036388">
    <property type="entry name" value="WH-like_DNA-bd_sf"/>
</dbReference>
<dbReference type="Gene3D" id="1.10.10.10">
    <property type="entry name" value="Winged helix-like DNA-binding domain superfamily/Winged helix DNA-binding domain"/>
    <property type="match status" value="1"/>
</dbReference>
<dbReference type="SMART" id="SM00347">
    <property type="entry name" value="HTH_MARR"/>
    <property type="match status" value="1"/>
</dbReference>
<evidence type="ECO:0000256" key="1">
    <source>
        <dbReference type="ARBA" id="ARBA00023015"/>
    </source>
</evidence>
<keyword evidence="2" id="KW-0238">DNA-binding</keyword>
<keyword evidence="1" id="KW-0805">Transcription regulation</keyword>
<accession>A0ABY7A8Y4</accession>
<reference evidence="5" key="1">
    <citation type="submission" date="2022-11" db="EMBL/GenBank/DDBJ databases">
        <title>Lacrimispora xylanolytica sy1, complete genome.</title>
        <authorList>
            <person name="Choi S."/>
        </authorList>
    </citation>
    <scope>NUCLEOTIDE SEQUENCE</scope>
    <source>
        <strain evidence="5">Sy1</strain>
    </source>
</reference>
<dbReference type="EMBL" id="CP113524">
    <property type="protein sequence ID" value="WAJ23135.1"/>
    <property type="molecule type" value="Genomic_DNA"/>
</dbReference>
<dbReference type="PANTHER" id="PTHR42756">
    <property type="entry name" value="TRANSCRIPTIONAL REGULATOR, MARR"/>
    <property type="match status" value="1"/>
</dbReference>
<dbReference type="InterPro" id="IPR036390">
    <property type="entry name" value="WH_DNA-bd_sf"/>
</dbReference>
<dbReference type="PANTHER" id="PTHR42756:SF2">
    <property type="entry name" value="MARR FAMILY REGULATORY PROTEIN"/>
    <property type="match status" value="1"/>
</dbReference>
<dbReference type="RefSeq" id="WP_024838731.1">
    <property type="nucleotide sequence ID" value="NZ_CP113524.1"/>
</dbReference>
<proteinExistence type="predicted"/>
<dbReference type="PROSITE" id="PS50995">
    <property type="entry name" value="HTH_MARR_2"/>
    <property type="match status" value="1"/>
</dbReference>
<evidence type="ECO:0000313" key="5">
    <source>
        <dbReference type="EMBL" id="WAJ23135.1"/>
    </source>
</evidence>
<evidence type="ECO:0000256" key="3">
    <source>
        <dbReference type="ARBA" id="ARBA00023163"/>
    </source>
</evidence>
<evidence type="ECO:0000256" key="2">
    <source>
        <dbReference type="ARBA" id="ARBA00023125"/>
    </source>
</evidence>
<dbReference type="PRINTS" id="PR00598">
    <property type="entry name" value="HTHMARR"/>
</dbReference>
<evidence type="ECO:0000313" key="6">
    <source>
        <dbReference type="Proteomes" id="UP001163115"/>
    </source>
</evidence>
<protein>
    <submittedName>
        <fullName evidence="5">MarR family winged helix-turn-helix transcriptional regulator</fullName>
    </submittedName>
</protein>
<dbReference type="InterPro" id="IPR000835">
    <property type="entry name" value="HTH_MarR-typ"/>
</dbReference>
<dbReference type="Proteomes" id="UP001163115">
    <property type="component" value="Chromosome"/>
</dbReference>
<organism evidence="5 6">
    <name type="scientific">Lacrimispora xylanolytica</name>
    <dbReference type="NCBI Taxonomy" id="29375"/>
    <lineage>
        <taxon>Bacteria</taxon>
        <taxon>Bacillati</taxon>
        <taxon>Bacillota</taxon>
        <taxon>Clostridia</taxon>
        <taxon>Lachnospirales</taxon>
        <taxon>Lachnospiraceae</taxon>
        <taxon>Lacrimispora</taxon>
    </lineage>
</organism>
<feature type="domain" description="HTH marR-type" evidence="4">
    <location>
        <begin position="1"/>
        <end position="137"/>
    </location>
</feature>
<keyword evidence="6" id="KW-1185">Reference proteome</keyword>
<dbReference type="SUPFAM" id="SSF46785">
    <property type="entry name" value="Winged helix' DNA-binding domain"/>
    <property type="match status" value="1"/>
</dbReference>
<gene>
    <name evidence="5" type="ORF">OW255_16410</name>
</gene>
<name>A0ABY7A8Y4_9FIRM</name>
<dbReference type="Pfam" id="PF01047">
    <property type="entry name" value="MarR"/>
    <property type="match status" value="1"/>
</dbReference>